<evidence type="ECO:0000313" key="2">
    <source>
        <dbReference type="EMBL" id="MER2251353.1"/>
    </source>
</evidence>
<accession>A0ABV1QPM6</accession>
<feature type="chain" id="PRO_5046277788" evidence="1">
    <location>
        <begin position="25"/>
        <end position="231"/>
    </location>
</feature>
<dbReference type="Pfam" id="PF06764">
    <property type="entry name" value="DUF1223"/>
    <property type="match status" value="1"/>
</dbReference>
<comment type="caution">
    <text evidence="2">The sequence shown here is derived from an EMBL/GenBank/DDBJ whole genome shotgun (WGS) entry which is preliminary data.</text>
</comment>
<sequence>MSQRLIRTLAVLLPALLLSGTAQARPVVLELFTSQGCSSCPPAEALLGELAGNADLLPLGFHVTYWNHLGWKDTASFEGGTERQAAYAERLGEGNFTPQLVIDGRRSVVGSRRVDVAAAVGQARAEMGSEVATTVSRRNGRISVRVGSGVGDARVILVGFDRSVRTPIARGENSGRTIQQTNVVRSLRTLGTWSGKPLEFSEAAPAGQDVAVIVQEPGGRIVGAARLTPEG</sequence>
<dbReference type="InterPro" id="IPR010634">
    <property type="entry name" value="DUF1223"/>
</dbReference>
<organism evidence="2 3">
    <name type="scientific">Methylorubrum podarium</name>
    <dbReference type="NCBI Taxonomy" id="200476"/>
    <lineage>
        <taxon>Bacteria</taxon>
        <taxon>Pseudomonadati</taxon>
        <taxon>Pseudomonadota</taxon>
        <taxon>Alphaproteobacteria</taxon>
        <taxon>Hyphomicrobiales</taxon>
        <taxon>Methylobacteriaceae</taxon>
        <taxon>Methylorubrum</taxon>
    </lineage>
</organism>
<feature type="signal peptide" evidence="1">
    <location>
        <begin position="1"/>
        <end position="24"/>
    </location>
</feature>
<dbReference type="InterPro" id="IPR036249">
    <property type="entry name" value="Thioredoxin-like_sf"/>
</dbReference>
<name>A0ABV1QPM6_9HYPH</name>
<evidence type="ECO:0000313" key="3">
    <source>
        <dbReference type="Proteomes" id="UP001480955"/>
    </source>
</evidence>
<dbReference type="RefSeq" id="WP_350395764.1">
    <property type="nucleotide sequence ID" value="NZ_JBELQE010000084.1"/>
</dbReference>
<gene>
    <name evidence="2" type="ORF">ABS772_15655</name>
</gene>
<keyword evidence="3" id="KW-1185">Reference proteome</keyword>
<keyword evidence="1" id="KW-0732">Signal</keyword>
<dbReference type="EMBL" id="JBELQE010000084">
    <property type="protein sequence ID" value="MER2251353.1"/>
    <property type="molecule type" value="Genomic_DNA"/>
</dbReference>
<reference evidence="2 3" key="1">
    <citation type="submission" date="2024-06" db="EMBL/GenBank/DDBJ databases">
        <authorList>
            <person name="Campbell A.G."/>
        </authorList>
    </citation>
    <scope>NUCLEOTIDE SEQUENCE [LARGE SCALE GENOMIC DNA]</scope>
    <source>
        <strain evidence="2 3">EM12</strain>
    </source>
</reference>
<protein>
    <submittedName>
        <fullName evidence="2">DUF1223 domain-containing protein</fullName>
    </submittedName>
</protein>
<dbReference type="Proteomes" id="UP001480955">
    <property type="component" value="Unassembled WGS sequence"/>
</dbReference>
<dbReference type="SUPFAM" id="SSF52833">
    <property type="entry name" value="Thioredoxin-like"/>
    <property type="match status" value="1"/>
</dbReference>
<dbReference type="PANTHER" id="PTHR36057">
    <property type="match status" value="1"/>
</dbReference>
<evidence type="ECO:0000256" key="1">
    <source>
        <dbReference type="SAM" id="SignalP"/>
    </source>
</evidence>
<dbReference type="PANTHER" id="PTHR36057:SF1">
    <property type="entry name" value="LIPOPROTEIN LIPID ATTACHMENT SITE-LIKE PROTEIN, PUTATIVE (DUF1223)-RELATED"/>
    <property type="match status" value="1"/>
</dbReference>
<proteinExistence type="predicted"/>